<proteinExistence type="predicted"/>
<protein>
    <recommendedName>
        <fullName evidence="2">Ice-binding protein C-terminal domain-containing protein</fullName>
    </recommendedName>
</protein>
<keyword evidence="1" id="KW-0472">Membrane</keyword>
<keyword evidence="1" id="KW-1133">Transmembrane helix</keyword>
<organism evidence="3">
    <name type="scientific">hydrothermal vent metagenome</name>
    <dbReference type="NCBI Taxonomy" id="652676"/>
    <lineage>
        <taxon>unclassified sequences</taxon>
        <taxon>metagenomes</taxon>
        <taxon>ecological metagenomes</taxon>
    </lineage>
</organism>
<dbReference type="InterPro" id="IPR013424">
    <property type="entry name" value="Ice-binding_C"/>
</dbReference>
<reference evidence="3" key="1">
    <citation type="submission" date="2018-06" db="EMBL/GenBank/DDBJ databases">
        <authorList>
            <person name="Zhirakovskaya E."/>
        </authorList>
    </citation>
    <scope>NUCLEOTIDE SEQUENCE</scope>
</reference>
<sequence>MDIRSFAIAATTLVLSTGVNAATATYGYLTSDDTTNYILDMNTGRQYLRFDENRLTYADTLIAISTGGAYEGWSMATSTIADDFYSAILGTATTPCTGATPQYTTCGYVTGWVDNVFGTSSRTWRDQFFYLSTFTTPGVFARDVGLFNIEDTGQLRDTDDAMSFFDADVNVTTTADFIVGYMLYRDVAAVPVPSAVWLFGSGLLGMFGVARRKIRS</sequence>
<evidence type="ECO:0000256" key="1">
    <source>
        <dbReference type="SAM" id="Phobius"/>
    </source>
</evidence>
<dbReference type="Pfam" id="PF07589">
    <property type="entry name" value="PEP-CTERM"/>
    <property type="match status" value="1"/>
</dbReference>
<dbReference type="AlphaFoldDB" id="A0A3B1B7Q2"/>
<feature type="domain" description="Ice-binding protein C-terminal" evidence="2">
    <location>
        <begin position="189"/>
        <end position="212"/>
    </location>
</feature>
<evidence type="ECO:0000313" key="3">
    <source>
        <dbReference type="EMBL" id="VAX07933.1"/>
    </source>
</evidence>
<dbReference type="EMBL" id="UOFY01000021">
    <property type="protein sequence ID" value="VAX07933.1"/>
    <property type="molecule type" value="Genomic_DNA"/>
</dbReference>
<feature type="transmembrane region" description="Helical" evidence="1">
    <location>
        <begin position="192"/>
        <end position="210"/>
    </location>
</feature>
<dbReference type="NCBIfam" id="TIGR02595">
    <property type="entry name" value="PEP_CTERM"/>
    <property type="match status" value="1"/>
</dbReference>
<accession>A0A3B1B7Q2</accession>
<name>A0A3B1B7Q2_9ZZZZ</name>
<keyword evidence="1" id="KW-0812">Transmembrane</keyword>
<evidence type="ECO:0000259" key="2">
    <source>
        <dbReference type="Pfam" id="PF07589"/>
    </source>
</evidence>
<gene>
    <name evidence="3" type="ORF">MNBD_GAMMA25-1163</name>
</gene>